<reference evidence="2 3" key="1">
    <citation type="submission" date="2017-06" db="EMBL/GenBank/DDBJ databases">
        <authorList>
            <person name="Kim H.J."/>
            <person name="Triplett B.A."/>
        </authorList>
    </citation>
    <scope>NUCLEOTIDE SEQUENCE [LARGE SCALE GENOMIC DNA]</scope>
    <source>
        <strain evidence="2 3">DSM 19307</strain>
    </source>
</reference>
<name>A0A239JHN6_EKHLU</name>
<feature type="transmembrane region" description="Helical" evidence="1">
    <location>
        <begin position="173"/>
        <end position="196"/>
    </location>
</feature>
<protein>
    <submittedName>
        <fullName evidence="2">Uncharacterized protein</fullName>
    </submittedName>
</protein>
<dbReference type="EMBL" id="FZPD01000003">
    <property type="protein sequence ID" value="SNT04938.1"/>
    <property type="molecule type" value="Genomic_DNA"/>
</dbReference>
<evidence type="ECO:0000313" key="3">
    <source>
        <dbReference type="Proteomes" id="UP000198393"/>
    </source>
</evidence>
<dbReference type="RefSeq" id="WP_089356871.1">
    <property type="nucleotide sequence ID" value="NZ_FZPD01000003.1"/>
</dbReference>
<evidence type="ECO:0000256" key="1">
    <source>
        <dbReference type="SAM" id="Phobius"/>
    </source>
</evidence>
<keyword evidence="3" id="KW-1185">Reference proteome</keyword>
<keyword evidence="1" id="KW-0812">Transmembrane</keyword>
<feature type="transmembrane region" description="Helical" evidence="1">
    <location>
        <begin position="84"/>
        <end position="105"/>
    </location>
</feature>
<feature type="transmembrane region" description="Helical" evidence="1">
    <location>
        <begin position="146"/>
        <end position="167"/>
    </location>
</feature>
<sequence>MIAEEYEDRIIEEVENSAIKNQTLKDDLIDHFCCLVEIEMDRGLSFEKALEKAYLQTAPNGLEEIQRETIFLLNYSKIMFMKRLMYVVGYLFTVTWMAGIAFKLLHLAGAGVLLSIGALGLAFIFIPMFLINRYKNFAREVLSERLKWIFGGISFLLLVTSITMKLLHLMGAGLMLGLSFLIFGIGFLPFLFFTMYKKSVDEL</sequence>
<evidence type="ECO:0000313" key="2">
    <source>
        <dbReference type="EMBL" id="SNT04938.1"/>
    </source>
</evidence>
<keyword evidence="1" id="KW-0472">Membrane</keyword>
<keyword evidence="1" id="KW-1133">Transmembrane helix</keyword>
<dbReference type="AlphaFoldDB" id="A0A239JHN6"/>
<proteinExistence type="predicted"/>
<organism evidence="2 3">
    <name type="scientific">Ekhidna lutea</name>
    <dbReference type="NCBI Taxonomy" id="447679"/>
    <lineage>
        <taxon>Bacteria</taxon>
        <taxon>Pseudomonadati</taxon>
        <taxon>Bacteroidota</taxon>
        <taxon>Cytophagia</taxon>
        <taxon>Cytophagales</taxon>
        <taxon>Reichenbachiellaceae</taxon>
        <taxon>Ekhidna</taxon>
    </lineage>
</organism>
<dbReference type="Proteomes" id="UP000198393">
    <property type="component" value="Unassembled WGS sequence"/>
</dbReference>
<dbReference type="OrthoDB" id="1134798at2"/>
<gene>
    <name evidence="2" type="ORF">SAMN05421640_2162</name>
</gene>
<accession>A0A239JHN6</accession>
<feature type="transmembrane region" description="Helical" evidence="1">
    <location>
        <begin position="111"/>
        <end position="134"/>
    </location>
</feature>